<organism evidence="6 7">
    <name type="scientific">Ditylenchus dipsaci</name>
    <dbReference type="NCBI Taxonomy" id="166011"/>
    <lineage>
        <taxon>Eukaryota</taxon>
        <taxon>Metazoa</taxon>
        <taxon>Ecdysozoa</taxon>
        <taxon>Nematoda</taxon>
        <taxon>Chromadorea</taxon>
        <taxon>Rhabditida</taxon>
        <taxon>Tylenchina</taxon>
        <taxon>Tylenchomorpha</taxon>
        <taxon>Sphaerularioidea</taxon>
        <taxon>Anguinidae</taxon>
        <taxon>Anguininae</taxon>
        <taxon>Ditylenchus</taxon>
    </lineage>
</organism>
<keyword evidence="3" id="KW-0647">Proteasome</keyword>
<evidence type="ECO:0000256" key="3">
    <source>
        <dbReference type="ARBA" id="ARBA00022942"/>
    </source>
</evidence>
<dbReference type="GO" id="GO:0043161">
    <property type="term" value="P:proteasome-mediated ubiquitin-dependent protein catabolic process"/>
    <property type="evidence" value="ECO:0007669"/>
    <property type="project" value="TreeGrafter"/>
</dbReference>
<dbReference type="Gene3D" id="1.25.40.570">
    <property type="match status" value="1"/>
</dbReference>
<dbReference type="InterPro" id="IPR045135">
    <property type="entry name" value="Rpn7_N"/>
</dbReference>
<dbReference type="PROSITE" id="PS50250">
    <property type="entry name" value="PCI"/>
    <property type="match status" value="1"/>
</dbReference>
<dbReference type="Pfam" id="PF10602">
    <property type="entry name" value="RPN7"/>
    <property type="match status" value="1"/>
</dbReference>
<dbReference type="SMART" id="SM00088">
    <property type="entry name" value="PINT"/>
    <property type="match status" value="1"/>
</dbReference>
<dbReference type="WBParaSite" id="jg18192">
    <property type="protein sequence ID" value="jg18192"/>
    <property type="gene ID" value="jg18192"/>
</dbReference>
<name>A0A915DDV9_9BILA</name>
<reference evidence="7" key="1">
    <citation type="submission" date="2022-11" db="UniProtKB">
        <authorList>
            <consortium name="WormBaseParasite"/>
        </authorList>
    </citation>
    <scope>IDENTIFICATION</scope>
</reference>
<proteinExistence type="inferred from homology"/>
<accession>A0A915DDV9</accession>
<evidence type="ECO:0000256" key="2">
    <source>
        <dbReference type="ARBA" id="ARBA00014932"/>
    </source>
</evidence>
<dbReference type="Pfam" id="PF21154">
    <property type="entry name" value="RPN7_PSMD6_C"/>
    <property type="match status" value="1"/>
</dbReference>
<comment type="similarity">
    <text evidence="1">Belongs to the proteasome subunit S10 family.</text>
</comment>
<evidence type="ECO:0000256" key="1">
    <source>
        <dbReference type="ARBA" id="ARBA00005717"/>
    </source>
</evidence>
<dbReference type="InterPro" id="IPR019585">
    <property type="entry name" value="Rpn7/CSN1"/>
</dbReference>
<dbReference type="Proteomes" id="UP000887574">
    <property type="component" value="Unplaced"/>
</dbReference>
<keyword evidence="4" id="KW-0175">Coiled coil</keyword>
<feature type="coiled-coil region" evidence="4">
    <location>
        <begin position="12"/>
        <end position="42"/>
    </location>
</feature>
<dbReference type="FunFam" id="1.25.40.570:FF:000005">
    <property type="entry name" value="26S proteasome regulatory subunit N7"/>
    <property type="match status" value="1"/>
</dbReference>
<evidence type="ECO:0000313" key="7">
    <source>
        <dbReference type="WBParaSite" id="jg18192"/>
    </source>
</evidence>
<dbReference type="PANTHER" id="PTHR14145">
    <property type="entry name" value="26S PROTESOME SUBUNIT 6"/>
    <property type="match status" value="1"/>
</dbReference>
<feature type="domain" description="PCI" evidence="5">
    <location>
        <begin position="327"/>
        <end position="517"/>
    </location>
</feature>
<dbReference type="InterPro" id="IPR000717">
    <property type="entry name" value="PCI_dom"/>
</dbReference>
<sequence>MDLKRKFSDMAKARAEKAAVKKQNKMERVQNATAEAAVAAKEPSLEAMHSKTLHSTWKVQSFTKSAFLTALEIEELEKEIKSFQADYENFPVWLSRTPKYHWLVVHVIPHVKKFRTWGKVSEQPIECLHHNINKDSARNRLFDKNVKSITPQDDDDVLLANNTFRMTEKKPSEPVTSAKTAKPKVEDDFDEDIISKIPIWRLRSSTSYTNMSSRMTGLLLEPKSFCCCFSTLKRTKWTLKDKNAKRLKEIDDEIKDAEENLANLIKEAAVEAFRNTFEKTVGIGYRIDLIFNLIRVGLFFLDNNLVSTNIAKAKDLMEQGGDWDRKNRLRCYEGLYKMATRDMKGAAELFLEAVPTFGSYELMTYENLVFYAVITTMFALDRPDLYKKVVRCNEVQEQLNGGGESGGLIPVKSYLDAFYGCKYDQFYKMLGDLEVERLKVDRYLEPHYQFYARAMRLKAYKQFLTPYKTVRLEMMAKDFGVSKEFIDKELHAQVSAGQLNCRIDAVHEVIEMNHSDSKNDLYKSVVRDGDILLNRVQKLARVINT</sequence>
<evidence type="ECO:0000259" key="5">
    <source>
        <dbReference type="PROSITE" id="PS50250"/>
    </source>
</evidence>
<feature type="coiled-coil region" evidence="4">
    <location>
        <begin position="240"/>
        <end position="267"/>
    </location>
</feature>
<dbReference type="InterPro" id="IPR049549">
    <property type="entry name" value="RPN7_PSMD6_C"/>
</dbReference>
<dbReference type="Pfam" id="PF01399">
    <property type="entry name" value="PCI"/>
    <property type="match status" value="1"/>
</dbReference>
<dbReference type="InterPro" id="IPR036390">
    <property type="entry name" value="WH_DNA-bd_sf"/>
</dbReference>
<protein>
    <recommendedName>
        <fullName evidence="2">26S proteasome non-ATPase regulatory subunit 6</fullName>
    </recommendedName>
</protein>
<evidence type="ECO:0000256" key="4">
    <source>
        <dbReference type="SAM" id="Coils"/>
    </source>
</evidence>
<dbReference type="GO" id="GO:0005838">
    <property type="term" value="C:proteasome regulatory particle"/>
    <property type="evidence" value="ECO:0007669"/>
    <property type="project" value="TreeGrafter"/>
</dbReference>
<dbReference type="AlphaFoldDB" id="A0A915DDV9"/>
<evidence type="ECO:0000313" key="6">
    <source>
        <dbReference type="Proteomes" id="UP000887574"/>
    </source>
</evidence>
<dbReference type="PANTHER" id="PTHR14145:SF1">
    <property type="entry name" value="26S PROTEASOME NON-ATPASE REGULATORY SUBUNIT 6"/>
    <property type="match status" value="1"/>
</dbReference>
<dbReference type="SUPFAM" id="SSF46785">
    <property type="entry name" value="Winged helix' DNA-binding domain"/>
    <property type="match status" value="1"/>
</dbReference>
<keyword evidence="6" id="KW-1185">Reference proteome</keyword>